<dbReference type="GO" id="GO:0032259">
    <property type="term" value="P:methylation"/>
    <property type="evidence" value="ECO:0007669"/>
    <property type="project" value="UniProtKB-KW"/>
</dbReference>
<proteinExistence type="predicted"/>
<dbReference type="InterPro" id="IPR029063">
    <property type="entry name" value="SAM-dependent_MTases_sf"/>
</dbReference>
<dbReference type="Gene3D" id="1.10.150.290">
    <property type="entry name" value="S-adenosyl-L-methionine-dependent methyltransferases"/>
    <property type="match status" value="1"/>
</dbReference>
<dbReference type="PANTHER" id="PTHR43861">
    <property type="entry name" value="TRANS-ACONITATE 2-METHYLTRANSFERASE-RELATED"/>
    <property type="match status" value="1"/>
</dbReference>
<evidence type="ECO:0000256" key="1">
    <source>
        <dbReference type="ARBA" id="ARBA00022603"/>
    </source>
</evidence>
<evidence type="ECO:0000259" key="3">
    <source>
        <dbReference type="Pfam" id="PF13649"/>
    </source>
</evidence>
<dbReference type="AlphaFoldDB" id="A0A176QCZ6"/>
<dbReference type="RefSeq" id="WP_068273166.1">
    <property type="nucleotide sequence ID" value="NZ_LQZG01000002.1"/>
</dbReference>
<dbReference type="Pfam" id="PF13649">
    <property type="entry name" value="Methyltransf_25"/>
    <property type="match status" value="1"/>
</dbReference>
<gene>
    <name evidence="4" type="ORF">AWH69_06095</name>
</gene>
<dbReference type="InterPro" id="IPR023149">
    <property type="entry name" value="Trans_acon_MeTrfase_C"/>
</dbReference>
<dbReference type="GO" id="GO:0030798">
    <property type="term" value="F:trans-aconitate 2-methyltransferase activity"/>
    <property type="evidence" value="ECO:0007669"/>
    <property type="project" value="InterPro"/>
</dbReference>
<comment type="caution">
    <text evidence="4">The sequence shown here is derived from an EMBL/GenBank/DDBJ whole genome shotgun (WGS) entry which is preliminary data.</text>
</comment>
<dbReference type="EMBL" id="LQZG01000002">
    <property type="protein sequence ID" value="OAB87628.1"/>
    <property type="molecule type" value="Genomic_DNA"/>
</dbReference>
<evidence type="ECO:0000256" key="2">
    <source>
        <dbReference type="ARBA" id="ARBA00022679"/>
    </source>
</evidence>
<keyword evidence="1 4" id="KW-0489">Methyltransferase</keyword>
<keyword evidence="5" id="KW-1185">Reference proteome</keyword>
<evidence type="ECO:0000313" key="4">
    <source>
        <dbReference type="EMBL" id="OAB87628.1"/>
    </source>
</evidence>
<evidence type="ECO:0000313" key="5">
    <source>
        <dbReference type="Proteomes" id="UP000076976"/>
    </source>
</evidence>
<organism evidence="4 5">
    <name type="scientific">Janibacter melonis</name>
    <dbReference type="NCBI Taxonomy" id="262209"/>
    <lineage>
        <taxon>Bacteria</taxon>
        <taxon>Bacillati</taxon>
        <taxon>Actinomycetota</taxon>
        <taxon>Actinomycetes</taxon>
        <taxon>Micrococcales</taxon>
        <taxon>Intrasporangiaceae</taxon>
        <taxon>Janibacter</taxon>
    </lineage>
</organism>
<protein>
    <submittedName>
        <fullName evidence="4">Trans-aconitate methyltransferase</fullName>
    </submittedName>
</protein>
<name>A0A176QCZ6_9MICO</name>
<dbReference type="SUPFAM" id="SSF53335">
    <property type="entry name" value="S-adenosyl-L-methionine-dependent methyltransferases"/>
    <property type="match status" value="1"/>
</dbReference>
<feature type="domain" description="Methyltransferase" evidence="3">
    <location>
        <begin position="35"/>
        <end position="129"/>
    </location>
</feature>
<dbReference type="PANTHER" id="PTHR43861:SF1">
    <property type="entry name" value="TRANS-ACONITATE 2-METHYLTRANSFERASE"/>
    <property type="match status" value="1"/>
</dbReference>
<accession>A0A176QCZ6</accession>
<dbReference type="Proteomes" id="UP000076976">
    <property type="component" value="Unassembled WGS sequence"/>
</dbReference>
<dbReference type="Gene3D" id="3.40.50.150">
    <property type="entry name" value="Vaccinia Virus protein VP39"/>
    <property type="match status" value="1"/>
</dbReference>
<reference evidence="4 5" key="1">
    <citation type="submission" date="2016-01" db="EMBL/GenBank/DDBJ databases">
        <title>Janibacter melonis strain CD11_4 genome sequencing and assembly.</title>
        <authorList>
            <person name="Nair G.R."/>
            <person name="Kaur G."/>
            <person name="Chander A.M."/>
            <person name="Mayilraj S."/>
        </authorList>
    </citation>
    <scope>NUCLEOTIDE SEQUENCE [LARGE SCALE GENOMIC DNA]</scope>
    <source>
        <strain evidence="4 5">CD11-4</strain>
    </source>
</reference>
<keyword evidence="2 4" id="KW-0808">Transferase</keyword>
<dbReference type="STRING" id="262209.AWH69_06095"/>
<sequence>MPSWDPTLYEKFASERTRPFADLTARVGAHEPRLVADLGCGNGIATLTLAQRWPRARVVGVDSSTSMLESARAKDLDGRVEWVEGDLSTWTLESLGQAPDVVVSNATLQWVPGHLRVVEGWADALAPEGWLALQVPGNFASPTHAIMREMAVAHPRAAELEAATKRFGAGEPSTYLQILAGRGLEVDAWETTYTHVLDPAGEQDNPVLDWVSGTGLRPILDVLTDDEERSAFLAEYGERVAQAYPRTPAGVLLPFRRVFAVGHKVA</sequence>
<dbReference type="CDD" id="cd02440">
    <property type="entry name" value="AdoMet_MTases"/>
    <property type="match status" value="1"/>
</dbReference>
<dbReference type="InterPro" id="IPR041698">
    <property type="entry name" value="Methyltransf_25"/>
</dbReference>